<name>A0AAV6WT75_9LAMI</name>
<evidence type="ECO:0000313" key="3">
    <source>
        <dbReference type="Proteomes" id="UP000826271"/>
    </source>
</evidence>
<sequence>MSALLIFTVLSILSVTNAEDRAHGLANESPIAISPQAYAFFHPNALQPSANNPCGSSNCSSLPLAATMQATPASTSGSRGLGAGSIAGISLVLFLHALLGWEYTMW</sequence>
<organism evidence="2 3">
    <name type="scientific">Buddleja alternifolia</name>
    <dbReference type="NCBI Taxonomy" id="168488"/>
    <lineage>
        <taxon>Eukaryota</taxon>
        <taxon>Viridiplantae</taxon>
        <taxon>Streptophyta</taxon>
        <taxon>Embryophyta</taxon>
        <taxon>Tracheophyta</taxon>
        <taxon>Spermatophyta</taxon>
        <taxon>Magnoliopsida</taxon>
        <taxon>eudicotyledons</taxon>
        <taxon>Gunneridae</taxon>
        <taxon>Pentapetalae</taxon>
        <taxon>asterids</taxon>
        <taxon>lamiids</taxon>
        <taxon>Lamiales</taxon>
        <taxon>Scrophulariaceae</taxon>
        <taxon>Buddlejeae</taxon>
        <taxon>Buddleja</taxon>
    </lineage>
</organism>
<accession>A0AAV6WT75</accession>
<keyword evidence="1" id="KW-0732">Signal</keyword>
<keyword evidence="3" id="KW-1185">Reference proteome</keyword>
<dbReference type="PANTHER" id="PTHR35718:SF1">
    <property type="entry name" value="EXPRESSED PROTEIN"/>
    <property type="match status" value="1"/>
</dbReference>
<evidence type="ECO:0000256" key="1">
    <source>
        <dbReference type="SAM" id="SignalP"/>
    </source>
</evidence>
<dbReference type="Proteomes" id="UP000826271">
    <property type="component" value="Unassembled WGS sequence"/>
</dbReference>
<reference evidence="2" key="1">
    <citation type="submission" date="2019-10" db="EMBL/GenBank/DDBJ databases">
        <authorList>
            <person name="Zhang R."/>
            <person name="Pan Y."/>
            <person name="Wang J."/>
            <person name="Ma R."/>
            <person name="Yu S."/>
        </authorList>
    </citation>
    <scope>NUCLEOTIDE SEQUENCE</scope>
    <source>
        <strain evidence="2">LA-IB0</strain>
        <tissue evidence="2">Leaf</tissue>
    </source>
</reference>
<proteinExistence type="predicted"/>
<protein>
    <submittedName>
        <fullName evidence="2">Uncharacterized protein</fullName>
    </submittedName>
</protein>
<gene>
    <name evidence="2" type="ORF">BUALT_Bualt13G0076100</name>
</gene>
<evidence type="ECO:0000313" key="2">
    <source>
        <dbReference type="EMBL" id="KAG8371326.1"/>
    </source>
</evidence>
<feature type="signal peptide" evidence="1">
    <location>
        <begin position="1"/>
        <end position="18"/>
    </location>
</feature>
<dbReference type="EMBL" id="WHWC01000013">
    <property type="protein sequence ID" value="KAG8371326.1"/>
    <property type="molecule type" value="Genomic_DNA"/>
</dbReference>
<feature type="chain" id="PRO_5043596828" evidence="1">
    <location>
        <begin position="19"/>
        <end position="106"/>
    </location>
</feature>
<dbReference type="AlphaFoldDB" id="A0AAV6WT75"/>
<comment type="caution">
    <text evidence="2">The sequence shown here is derived from an EMBL/GenBank/DDBJ whole genome shotgun (WGS) entry which is preliminary data.</text>
</comment>
<dbReference type="PANTHER" id="PTHR35718">
    <property type="entry name" value="EXPRESSED PROTEIN"/>
    <property type="match status" value="1"/>
</dbReference>